<comment type="subcellular location">
    <subcellularLocation>
        <location evidence="1">Cell membrane</location>
        <topology evidence="1">Multi-pass membrane protein</topology>
    </subcellularLocation>
</comment>
<dbReference type="PANTHER" id="PTHR30489:SF0">
    <property type="entry name" value="LIPOPROTEIN-RELEASING SYSTEM TRANSMEMBRANE PROTEIN LOLE"/>
    <property type="match status" value="1"/>
</dbReference>
<feature type="transmembrane region" description="Helical" evidence="8">
    <location>
        <begin position="319"/>
        <end position="347"/>
    </location>
</feature>
<name>A0ABT0GEH9_9GAMM</name>
<comment type="caution">
    <text evidence="11">The sequence shown here is derived from an EMBL/GenBank/DDBJ whole genome shotgun (WGS) entry which is preliminary data.</text>
</comment>
<dbReference type="RefSeq" id="WP_248205733.1">
    <property type="nucleotide sequence ID" value="NZ_JALNMH010000003.1"/>
</dbReference>
<feature type="transmembrane region" description="Helical" evidence="8">
    <location>
        <begin position="275"/>
        <end position="299"/>
    </location>
</feature>
<dbReference type="EMBL" id="JALNMH010000003">
    <property type="protein sequence ID" value="MCK7592956.1"/>
    <property type="molecule type" value="Genomic_DNA"/>
</dbReference>
<keyword evidence="4" id="KW-1003">Cell membrane</keyword>
<keyword evidence="3" id="KW-0813">Transport</keyword>
<feature type="domain" description="ABC3 transporter permease C-terminal" evidence="9">
    <location>
        <begin position="278"/>
        <end position="412"/>
    </location>
</feature>
<feature type="domain" description="MacB-like periplasmic core" evidence="10">
    <location>
        <begin position="27"/>
        <end position="241"/>
    </location>
</feature>
<keyword evidence="6 8" id="KW-1133">Transmembrane helix</keyword>
<proteinExistence type="inferred from homology"/>
<feature type="transmembrane region" description="Helical" evidence="8">
    <location>
        <begin position="22"/>
        <end position="48"/>
    </location>
</feature>
<dbReference type="InterPro" id="IPR011925">
    <property type="entry name" value="LolCE_TM"/>
</dbReference>
<evidence type="ECO:0000256" key="6">
    <source>
        <dbReference type="ARBA" id="ARBA00022989"/>
    </source>
</evidence>
<dbReference type="InterPro" id="IPR051447">
    <property type="entry name" value="Lipoprotein-release_system"/>
</dbReference>
<dbReference type="Pfam" id="PF12704">
    <property type="entry name" value="MacB_PCD"/>
    <property type="match status" value="1"/>
</dbReference>
<keyword evidence="5 8" id="KW-0812">Transmembrane</keyword>
<sequence>MFHPLPLALGLRYTRAKRRNHFISFISAVSMLGIALGVTVLITVISVMNGFEQELRTRILGMVAHATISGAGTPITDWPAAVDLARSDPRVLGAAPYVEGEAMLQGASVQGAVLRGVLPEREAQVSEVAEKMKRGSLDELEGGAFNIVLGSELAMWLGVELGDKVTVYVPEFRSTPIGSLPQVRRFTVVGIFEVGAQQYDLGMALIHMDDAQRLLRLGQGVSGIRLRLVDMFTAWQVARDLGDRFSAELGDYYRVRDWSREHSNFFRAIRTEKMVMFIILSLIVAVAAFNLVSSLVMLVTDKQADIAILRTLGLTPRQVMSTFIVQGSLIGFIGIVSGLVGGVLLTLNLQKVVHVLERTFGFEALPSDVYYISGGIPTLLQREDVAAIAVVAFVLCTLATIYPAWRASRVDPAAALRYE</sequence>
<organism evidence="11 12">
    <name type="scientific">Pseudomarimonas salicorniae</name>
    <dbReference type="NCBI Taxonomy" id="2933270"/>
    <lineage>
        <taxon>Bacteria</taxon>
        <taxon>Pseudomonadati</taxon>
        <taxon>Pseudomonadota</taxon>
        <taxon>Gammaproteobacteria</taxon>
        <taxon>Lysobacterales</taxon>
        <taxon>Lysobacteraceae</taxon>
        <taxon>Pseudomarimonas</taxon>
    </lineage>
</organism>
<accession>A0ABT0GEH9</accession>
<evidence type="ECO:0000256" key="8">
    <source>
        <dbReference type="SAM" id="Phobius"/>
    </source>
</evidence>
<evidence type="ECO:0000256" key="4">
    <source>
        <dbReference type="ARBA" id="ARBA00022475"/>
    </source>
</evidence>
<dbReference type="NCBIfam" id="TIGR02212">
    <property type="entry name" value="lolCE"/>
    <property type="match status" value="1"/>
</dbReference>
<dbReference type="Pfam" id="PF02687">
    <property type="entry name" value="FtsX"/>
    <property type="match status" value="1"/>
</dbReference>
<evidence type="ECO:0000256" key="1">
    <source>
        <dbReference type="ARBA" id="ARBA00004651"/>
    </source>
</evidence>
<evidence type="ECO:0000259" key="10">
    <source>
        <dbReference type="Pfam" id="PF12704"/>
    </source>
</evidence>
<keyword evidence="7 8" id="KW-0472">Membrane</keyword>
<dbReference type="InterPro" id="IPR025857">
    <property type="entry name" value="MacB_PCD"/>
</dbReference>
<dbReference type="PANTHER" id="PTHR30489">
    <property type="entry name" value="LIPOPROTEIN-RELEASING SYSTEM TRANSMEMBRANE PROTEIN LOLE"/>
    <property type="match status" value="1"/>
</dbReference>
<keyword evidence="11" id="KW-0449">Lipoprotein</keyword>
<dbReference type="Proteomes" id="UP001431449">
    <property type="component" value="Unassembled WGS sequence"/>
</dbReference>
<evidence type="ECO:0000256" key="5">
    <source>
        <dbReference type="ARBA" id="ARBA00022692"/>
    </source>
</evidence>
<comment type="similarity">
    <text evidence="2">Belongs to the ABC-4 integral membrane protein family. LolC/E subfamily.</text>
</comment>
<feature type="transmembrane region" description="Helical" evidence="8">
    <location>
        <begin position="385"/>
        <end position="405"/>
    </location>
</feature>
<protein>
    <submittedName>
        <fullName evidence="11">Lipoprotein-releasing ABC transporter permease subunit</fullName>
    </submittedName>
</protein>
<evidence type="ECO:0000256" key="3">
    <source>
        <dbReference type="ARBA" id="ARBA00022448"/>
    </source>
</evidence>
<evidence type="ECO:0000313" key="11">
    <source>
        <dbReference type="EMBL" id="MCK7592956.1"/>
    </source>
</evidence>
<keyword evidence="12" id="KW-1185">Reference proteome</keyword>
<evidence type="ECO:0000256" key="7">
    <source>
        <dbReference type="ARBA" id="ARBA00023136"/>
    </source>
</evidence>
<evidence type="ECO:0000259" key="9">
    <source>
        <dbReference type="Pfam" id="PF02687"/>
    </source>
</evidence>
<dbReference type="InterPro" id="IPR003838">
    <property type="entry name" value="ABC3_permease_C"/>
</dbReference>
<gene>
    <name evidence="11" type="ORF">M0G41_04645</name>
</gene>
<reference evidence="11" key="1">
    <citation type="submission" date="2022-04" db="EMBL/GenBank/DDBJ databases">
        <title>Lysobacter sp. CAU 1642 isolated from sea sand.</title>
        <authorList>
            <person name="Kim W."/>
        </authorList>
    </citation>
    <scope>NUCLEOTIDE SEQUENCE</scope>
    <source>
        <strain evidence="11">CAU 1642</strain>
    </source>
</reference>
<evidence type="ECO:0000256" key="2">
    <source>
        <dbReference type="ARBA" id="ARBA00005236"/>
    </source>
</evidence>
<evidence type="ECO:0000313" key="12">
    <source>
        <dbReference type="Proteomes" id="UP001431449"/>
    </source>
</evidence>